<accession>A0A7R8W6H4</accession>
<evidence type="ECO:0000313" key="1">
    <source>
        <dbReference type="EMBL" id="CAD7223498.1"/>
    </source>
</evidence>
<protein>
    <submittedName>
        <fullName evidence="1">Uncharacterized protein</fullName>
    </submittedName>
</protein>
<name>A0A7R8W6H4_9CRUS</name>
<proteinExistence type="predicted"/>
<dbReference type="AlphaFoldDB" id="A0A7R8W6H4"/>
<reference evidence="1" key="1">
    <citation type="submission" date="2020-11" db="EMBL/GenBank/DDBJ databases">
        <authorList>
            <person name="Tran Van P."/>
        </authorList>
    </citation>
    <scope>NUCLEOTIDE SEQUENCE</scope>
</reference>
<organism evidence="1">
    <name type="scientific">Cyprideis torosa</name>
    <dbReference type="NCBI Taxonomy" id="163714"/>
    <lineage>
        <taxon>Eukaryota</taxon>
        <taxon>Metazoa</taxon>
        <taxon>Ecdysozoa</taxon>
        <taxon>Arthropoda</taxon>
        <taxon>Crustacea</taxon>
        <taxon>Oligostraca</taxon>
        <taxon>Ostracoda</taxon>
        <taxon>Podocopa</taxon>
        <taxon>Podocopida</taxon>
        <taxon>Cytherocopina</taxon>
        <taxon>Cytheroidea</taxon>
        <taxon>Cytherideidae</taxon>
        <taxon>Cyprideis</taxon>
    </lineage>
</organism>
<dbReference type="EMBL" id="OB660210">
    <property type="protein sequence ID" value="CAD7223498.1"/>
    <property type="molecule type" value="Genomic_DNA"/>
</dbReference>
<gene>
    <name evidence="1" type="ORF">CTOB1V02_LOCUS1482</name>
</gene>
<sequence>MTENELFSIAEAANKARLAEAKDELGHLIKEAWKRKPNVNKSGSLLVSIVTVKPQLASVRGDYFLQTLAEVLKQTRNIPGAEAVVCNVQKFGLSYPEVNFPAQKEYPPFKLALYKRRIEIQPMTENISKTFHLSKSKTKCYKRRIEIYNFAY</sequence>